<dbReference type="GO" id="GO:0005634">
    <property type="term" value="C:nucleus"/>
    <property type="evidence" value="ECO:0007669"/>
    <property type="project" value="TreeGrafter"/>
</dbReference>
<gene>
    <name evidence="8" type="ORF">SLEP1_g47663</name>
</gene>
<keyword evidence="9" id="KW-1185">Reference proteome</keyword>
<dbReference type="Pfam" id="PF00270">
    <property type="entry name" value="DEAD"/>
    <property type="match status" value="1"/>
</dbReference>
<feature type="compositionally biased region" description="Basic and acidic residues" evidence="5">
    <location>
        <begin position="22"/>
        <end position="31"/>
    </location>
</feature>
<name>A0AAV5LT73_9ROSI</name>
<evidence type="ECO:0000259" key="7">
    <source>
        <dbReference type="Pfam" id="PF00270"/>
    </source>
</evidence>
<evidence type="ECO:0000256" key="3">
    <source>
        <dbReference type="ARBA" id="ARBA00022806"/>
    </source>
</evidence>
<dbReference type="PANTHER" id="PTHR12131">
    <property type="entry name" value="ATP-DEPENDENT RNA AND DNA HELICASE"/>
    <property type="match status" value="1"/>
</dbReference>
<feature type="transmembrane region" description="Helical" evidence="6">
    <location>
        <begin position="117"/>
        <end position="139"/>
    </location>
</feature>
<dbReference type="GO" id="GO:0004386">
    <property type="term" value="F:helicase activity"/>
    <property type="evidence" value="ECO:0007669"/>
    <property type="project" value="UniProtKB-KW"/>
</dbReference>
<dbReference type="PANTHER" id="PTHR12131:SF25">
    <property type="entry name" value="DEXH-BOX ATP-DEPENDENT RNA HELICASE DEXH9"/>
    <property type="match status" value="1"/>
</dbReference>
<evidence type="ECO:0000313" key="8">
    <source>
        <dbReference type="EMBL" id="GKV39978.1"/>
    </source>
</evidence>
<proteinExistence type="predicted"/>
<dbReference type="GO" id="GO:0000460">
    <property type="term" value="P:maturation of 5.8S rRNA"/>
    <property type="evidence" value="ECO:0007669"/>
    <property type="project" value="TreeGrafter"/>
</dbReference>
<dbReference type="GO" id="GO:0005524">
    <property type="term" value="F:ATP binding"/>
    <property type="evidence" value="ECO:0007669"/>
    <property type="project" value="UniProtKB-KW"/>
</dbReference>
<evidence type="ECO:0000256" key="1">
    <source>
        <dbReference type="ARBA" id="ARBA00022741"/>
    </source>
</evidence>
<dbReference type="AlphaFoldDB" id="A0AAV5LT73"/>
<dbReference type="Proteomes" id="UP001054252">
    <property type="component" value="Unassembled WGS sequence"/>
</dbReference>
<keyword evidence="6" id="KW-1133">Transmembrane helix</keyword>
<dbReference type="EMBL" id="BPVZ01000138">
    <property type="protein sequence ID" value="GKV39978.1"/>
    <property type="molecule type" value="Genomic_DNA"/>
</dbReference>
<dbReference type="GO" id="GO:0003676">
    <property type="term" value="F:nucleic acid binding"/>
    <property type="evidence" value="ECO:0007669"/>
    <property type="project" value="InterPro"/>
</dbReference>
<evidence type="ECO:0000256" key="5">
    <source>
        <dbReference type="SAM" id="MobiDB-lite"/>
    </source>
</evidence>
<dbReference type="InterPro" id="IPR027417">
    <property type="entry name" value="P-loop_NTPase"/>
</dbReference>
<dbReference type="InterPro" id="IPR050699">
    <property type="entry name" value="RNA-DNA_Helicase"/>
</dbReference>
<keyword evidence="6" id="KW-0812">Transmembrane</keyword>
<reference evidence="8 9" key="1">
    <citation type="journal article" date="2021" name="Commun. Biol.">
        <title>The genome of Shorea leprosula (Dipterocarpaceae) highlights the ecological relevance of drought in aseasonal tropical rainforests.</title>
        <authorList>
            <person name="Ng K.K.S."/>
            <person name="Kobayashi M.J."/>
            <person name="Fawcett J.A."/>
            <person name="Hatakeyama M."/>
            <person name="Paape T."/>
            <person name="Ng C.H."/>
            <person name="Ang C.C."/>
            <person name="Tnah L.H."/>
            <person name="Lee C.T."/>
            <person name="Nishiyama T."/>
            <person name="Sese J."/>
            <person name="O'Brien M.J."/>
            <person name="Copetti D."/>
            <person name="Mohd Noor M.I."/>
            <person name="Ong R.C."/>
            <person name="Putra M."/>
            <person name="Sireger I.Z."/>
            <person name="Indrioko S."/>
            <person name="Kosugi Y."/>
            <person name="Izuno A."/>
            <person name="Isagi Y."/>
            <person name="Lee S.L."/>
            <person name="Shimizu K.K."/>
        </authorList>
    </citation>
    <scope>NUCLEOTIDE SEQUENCE [LARGE SCALE GENOMIC DNA]</scope>
    <source>
        <strain evidence="8">214</strain>
    </source>
</reference>
<dbReference type="InterPro" id="IPR011545">
    <property type="entry name" value="DEAD/DEAH_box_helicase_dom"/>
</dbReference>
<evidence type="ECO:0000256" key="4">
    <source>
        <dbReference type="ARBA" id="ARBA00022840"/>
    </source>
</evidence>
<organism evidence="8 9">
    <name type="scientific">Rubroshorea leprosula</name>
    <dbReference type="NCBI Taxonomy" id="152421"/>
    <lineage>
        <taxon>Eukaryota</taxon>
        <taxon>Viridiplantae</taxon>
        <taxon>Streptophyta</taxon>
        <taxon>Embryophyta</taxon>
        <taxon>Tracheophyta</taxon>
        <taxon>Spermatophyta</taxon>
        <taxon>Magnoliopsida</taxon>
        <taxon>eudicotyledons</taxon>
        <taxon>Gunneridae</taxon>
        <taxon>Pentapetalae</taxon>
        <taxon>rosids</taxon>
        <taxon>malvids</taxon>
        <taxon>Malvales</taxon>
        <taxon>Dipterocarpaceae</taxon>
        <taxon>Rubroshorea</taxon>
    </lineage>
</organism>
<keyword evidence="3" id="KW-0347">Helicase</keyword>
<dbReference type="Gene3D" id="3.40.50.300">
    <property type="entry name" value="P-loop containing nucleotide triphosphate hydrolases"/>
    <property type="match status" value="1"/>
</dbReference>
<keyword evidence="1" id="KW-0547">Nucleotide-binding</keyword>
<dbReference type="SUPFAM" id="SSF52540">
    <property type="entry name" value="P-loop containing nucleoside triphosphate hydrolases"/>
    <property type="match status" value="1"/>
</dbReference>
<feature type="region of interest" description="Disordered" evidence="5">
    <location>
        <begin position="1"/>
        <end position="31"/>
    </location>
</feature>
<keyword evidence="2" id="KW-0378">Hydrolase</keyword>
<keyword evidence="6" id="KW-0472">Membrane</keyword>
<comment type="caution">
    <text evidence="8">The sequence shown here is derived from an EMBL/GenBank/DDBJ whole genome shotgun (WGS) entry which is preliminary data.</text>
</comment>
<evidence type="ECO:0000256" key="2">
    <source>
        <dbReference type="ARBA" id="ARBA00022801"/>
    </source>
</evidence>
<protein>
    <recommendedName>
        <fullName evidence="7">DEAD/DEAH-box helicase domain-containing protein</fullName>
    </recommendedName>
</protein>
<feature type="domain" description="DEAD/DEAH-box helicase" evidence="7">
    <location>
        <begin position="79"/>
        <end position="190"/>
    </location>
</feature>
<evidence type="ECO:0000256" key="6">
    <source>
        <dbReference type="SAM" id="Phobius"/>
    </source>
</evidence>
<evidence type="ECO:0000313" key="9">
    <source>
        <dbReference type="Proteomes" id="UP001054252"/>
    </source>
</evidence>
<keyword evidence="4" id="KW-0067">ATP-binding</keyword>
<sequence>MGSSKRKSAEGPFADSSPPLKQRKDNDSAASDDRLACLHDVSYPEQGYAPKTPPSLDPFQSEAIKCLDNGFSSYFCWENCLYTSPIKALSNQKFREFKEEFSDAGLMTGDVTIEPNASCLVSLFATFLICVCFVLWSPWRWFVFQVMTTEIWRAMLDGGSEIIREVAWVVFDEVHFMRDRERGVVCEERVLSWHQKTLDLCFSQQLCLMRKNLLIGSLRSTSSLITLFIPIISQHPFSITFSLLEVRVYTWWWMKGEGLGKTAFREP</sequence>
<accession>A0AAV5LT73</accession>
<dbReference type="GO" id="GO:0016787">
    <property type="term" value="F:hydrolase activity"/>
    <property type="evidence" value="ECO:0007669"/>
    <property type="project" value="UniProtKB-KW"/>
</dbReference>